<evidence type="ECO:0000313" key="9">
    <source>
        <dbReference type="Proteomes" id="UP000193144"/>
    </source>
</evidence>
<dbReference type="InterPro" id="IPR050121">
    <property type="entry name" value="Cytochrome_P450_monoxygenase"/>
</dbReference>
<evidence type="ECO:0000256" key="7">
    <source>
        <dbReference type="SAM" id="Phobius"/>
    </source>
</evidence>
<comment type="caution">
    <text evidence="8">The sequence shown here is derived from an EMBL/GenBank/DDBJ whole genome shotgun (WGS) entry which is preliminary data.</text>
</comment>
<evidence type="ECO:0000256" key="4">
    <source>
        <dbReference type="ARBA" id="ARBA00023004"/>
    </source>
</evidence>
<dbReference type="SUPFAM" id="SSF48264">
    <property type="entry name" value="Cytochrome P450"/>
    <property type="match status" value="1"/>
</dbReference>
<keyword evidence="7" id="KW-0812">Transmembrane</keyword>
<proteinExistence type="inferred from homology"/>
<evidence type="ECO:0000256" key="2">
    <source>
        <dbReference type="ARBA" id="ARBA00010617"/>
    </source>
</evidence>
<dbReference type="GO" id="GO:0005506">
    <property type="term" value="F:iron ion binding"/>
    <property type="evidence" value="ECO:0007669"/>
    <property type="project" value="InterPro"/>
</dbReference>
<dbReference type="PRINTS" id="PR00385">
    <property type="entry name" value="P450"/>
</dbReference>
<evidence type="ECO:0000256" key="6">
    <source>
        <dbReference type="RuleBase" id="RU000461"/>
    </source>
</evidence>
<keyword evidence="3 5" id="KW-0479">Metal-binding</keyword>
<dbReference type="PRINTS" id="PR00463">
    <property type="entry name" value="EP450I"/>
</dbReference>
<keyword evidence="5 6" id="KW-0349">Heme</keyword>
<name>A0A1Y1ZXV2_9PLEO</name>
<dbReference type="GO" id="GO:0020037">
    <property type="term" value="F:heme binding"/>
    <property type="evidence" value="ECO:0007669"/>
    <property type="project" value="InterPro"/>
</dbReference>
<keyword evidence="9" id="KW-1185">Reference proteome</keyword>
<dbReference type="STRING" id="1231657.A0A1Y1ZXV2"/>
<dbReference type="PANTHER" id="PTHR24305">
    <property type="entry name" value="CYTOCHROME P450"/>
    <property type="match status" value="1"/>
</dbReference>
<evidence type="ECO:0000313" key="8">
    <source>
        <dbReference type="EMBL" id="ORY15010.1"/>
    </source>
</evidence>
<dbReference type="InterPro" id="IPR002401">
    <property type="entry name" value="Cyt_P450_E_grp-I"/>
</dbReference>
<accession>A0A1Y1ZXV2</accession>
<evidence type="ECO:0000256" key="5">
    <source>
        <dbReference type="PIRSR" id="PIRSR602401-1"/>
    </source>
</evidence>
<keyword evidence="6" id="KW-0560">Oxidoreductase</keyword>
<comment type="similarity">
    <text evidence="2 6">Belongs to the cytochrome P450 family.</text>
</comment>
<dbReference type="OrthoDB" id="3934656at2759"/>
<organism evidence="8 9">
    <name type="scientific">Clohesyomyces aquaticus</name>
    <dbReference type="NCBI Taxonomy" id="1231657"/>
    <lineage>
        <taxon>Eukaryota</taxon>
        <taxon>Fungi</taxon>
        <taxon>Dikarya</taxon>
        <taxon>Ascomycota</taxon>
        <taxon>Pezizomycotina</taxon>
        <taxon>Dothideomycetes</taxon>
        <taxon>Pleosporomycetidae</taxon>
        <taxon>Pleosporales</taxon>
        <taxon>Lindgomycetaceae</taxon>
        <taxon>Clohesyomyces</taxon>
    </lineage>
</organism>
<keyword evidence="7" id="KW-0472">Membrane</keyword>
<dbReference type="InterPro" id="IPR036396">
    <property type="entry name" value="Cyt_P450_sf"/>
</dbReference>
<sequence>MGLAKLLVKLFGVALAVLIMRYVVSYLRSSLKGLPGPFLAKFSDVWRFWNHYTWKHIETQKKLHEQYGDVVQLGPKTVSLSDPNLLKTIYTTRGTFIKICALGSPFIAQELDPLMNDTDASKGKTCDIADWISFLITLDFLGDMTFSKRFGFMEQAQDINGQINTAERVMHYFSVVGQIPMLDKWLGKNLWCPIKFADFAIPAGFCIQRFMKRVQNLEQFKDKKDFMNGFLEAKKEFPDLVSDNTVIGYMIINILGGVDTTAIVMKAIFYWILKNPSIKAKLVDELRTARLPFPANYTSAEQLPYLDACIKDGLRFHPVVGHILERVVPSTGLRLSYGTTLPPGTIVGINPWVLSRNKNVYGEDAEDFIPERWFRKENEDKEAYEVRFKMMKDADMAFGNGNRACLGRLLALVELHKVTATIFSKYKIELEDPE</sequence>
<protein>
    <submittedName>
        <fullName evidence="8">Cytochrome P450</fullName>
    </submittedName>
</protein>
<dbReference type="PANTHER" id="PTHR24305:SF232">
    <property type="entry name" value="P450, PUTATIVE (EUROFUNG)-RELATED"/>
    <property type="match status" value="1"/>
</dbReference>
<comment type="cofactor">
    <cofactor evidence="1 5">
        <name>heme</name>
        <dbReference type="ChEBI" id="CHEBI:30413"/>
    </cofactor>
</comment>
<dbReference type="GO" id="GO:0016705">
    <property type="term" value="F:oxidoreductase activity, acting on paired donors, with incorporation or reduction of molecular oxygen"/>
    <property type="evidence" value="ECO:0007669"/>
    <property type="project" value="InterPro"/>
</dbReference>
<dbReference type="EMBL" id="MCFA01000028">
    <property type="protein sequence ID" value="ORY15010.1"/>
    <property type="molecule type" value="Genomic_DNA"/>
</dbReference>
<gene>
    <name evidence="8" type="ORF">BCR34DRAFT_644238</name>
</gene>
<feature type="transmembrane region" description="Helical" evidence="7">
    <location>
        <begin position="6"/>
        <end position="24"/>
    </location>
</feature>
<reference evidence="8 9" key="1">
    <citation type="submission" date="2016-07" db="EMBL/GenBank/DDBJ databases">
        <title>Pervasive Adenine N6-methylation of Active Genes in Fungi.</title>
        <authorList>
            <consortium name="DOE Joint Genome Institute"/>
            <person name="Mondo S.J."/>
            <person name="Dannebaum R.O."/>
            <person name="Kuo R.C."/>
            <person name="Labutti K."/>
            <person name="Haridas S."/>
            <person name="Kuo A."/>
            <person name="Salamov A."/>
            <person name="Ahrendt S.R."/>
            <person name="Lipzen A."/>
            <person name="Sullivan W."/>
            <person name="Andreopoulos W.B."/>
            <person name="Clum A."/>
            <person name="Lindquist E."/>
            <person name="Daum C."/>
            <person name="Ramamoorthy G.K."/>
            <person name="Gryganskyi A."/>
            <person name="Culley D."/>
            <person name="Magnuson J.K."/>
            <person name="James T.Y."/>
            <person name="O'Malley M.A."/>
            <person name="Stajich J.E."/>
            <person name="Spatafora J.W."/>
            <person name="Visel A."/>
            <person name="Grigoriev I.V."/>
        </authorList>
    </citation>
    <scope>NUCLEOTIDE SEQUENCE [LARGE SCALE GENOMIC DNA]</scope>
    <source>
        <strain evidence="8 9">CBS 115471</strain>
    </source>
</reference>
<keyword evidence="6" id="KW-0503">Monooxygenase</keyword>
<dbReference type="InterPro" id="IPR001128">
    <property type="entry name" value="Cyt_P450"/>
</dbReference>
<dbReference type="GO" id="GO:0004497">
    <property type="term" value="F:monooxygenase activity"/>
    <property type="evidence" value="ECO:0007669"/>
    <property type="project" value="UniProtKB-KW"/>
</dbReference>
<dbReference type="InterPro" id="IPR017972">
    <property type="entry name" value="Cyt_P450_CS"/>
</dbReference>
<evidence type="ECO:0000256" key="3">
    <source>
        <dbReference type="ARBA" id="ARBA00022723"/>
    </source>
</evidence>
<dbReference type="Proteomes" id="UP000193144">
    <property type="component" value="Unassembled WGS sequence"/>
</dbReference>
<dbReference type="AlphaFoldDB" id="A0A1Y1ZXV2"/>
<keyword evidence="7" id="KW-1133">Transmembrane helix</keyword>
<dbReference type="PROSITE" id="PS00086">
    <property type="entry name" value="CYTOCHROME_P450"/>
    <property type="match status" value="1"/>
</dbReference>
<keyword evidence="4 5" id="KW-0408">Iron</keyword>
<dbReference type="Pfam" id="PF00067">
    <property type="entry name" value="p450"/>
    <property type="match status" value="1"/>
</dbReference>
<feature type="binding site" description="axial binding residue" evidence="5">
    <location>
        <position position="405"/>
    </location>
    <ligand>
        <name>heme</name>
        <dbReference type="ChEBI" id="CHEBI:30413"/>
    </ligand>
    <ligandPart>
        <name>Fe</name>
        <dbReference type="ChEBI" id="CHEBI:18248"/>
    </ligandPart>
</feature>
<dbReference type="Gene3D" id="1.10.630.10">
    <property type="entry name" value="Cytochrome P450"/>
    <property type="match status" value="1"/>
</dbReference>
<evidence type="ECO:0000256" key="1">
    <source>
        <dbReference type="ARBA" id="ARBA00001971"/>
    </source>
</evidence>